<dbReference type="HAMAP" id="MF_00028">
    <property type="entry name" value="CobQ"/>
    <property type="match status" value="1"/>
</dbReference>
<dbReference type="GO" id="GO:0003824">
    <property type="term" value="F:catalytic activity"/>
    <property type="evidence" value="ECO:0007669"/>
    <property type="project" value="InterPro"/>
</dbReference>
<dbReference type="InterPro" id="IPR027417">
    <property type="entry name" value="P-loop_NTPase"/>
</dbReference>
<dbReference type="Gene3D" id="3.40.50.880">
    <property type="match status" value="1"/>
</dbReference>
<evidence type="ECO:0000256" key="1">
    <source>
        <dbReference type="ARBA" id="ARBA00004953"/>
    </source>
</evidence>
<dbReference type="GO" id="GO:0009236">
    <property type="term" value="P:cobalamin biosynthetic process"/>
    <property type="evidence" value="ECO:0007669"/>
    <property type="project" value="UniProtKB-UniRule"/>
</dbReference>
<dbReference type="Pfam" id="PF01656">
    <property type="entry name" value="CbiA"/>
    <property type="match status" value="1"/>
</dbReference>
<evidence type="ECO:0000259" key="5">
    <source>
        <dbReference type="Pfam" id="PF01656"/>
    </source>
</evidence>
<dbReference type="CDD" id="cd01750">
    <property type="entry name" value="GATase1_CobQ"/>
    <property type="match status" value="1"/>
</dbReference>
<proteinExistence type="inferred from homology"/>
<organism evidence="7 8">
    <name type="scientific">Nocardioides acrostichi</name>
    <dbReference type="NCBI Taxonomy" id="2784339"/>
    <lineage>
        <taxon>Bacteria</taxon>
        <taxon>Bacillati</taxon>
        <taxon>Actinomycetota</taxon>
        <taxon>Actinomycetes</taxon>
        <taxon>Propionibacteriales</taxon>
        <taxon>Nocardioidaceae</taxon>
        <taxon>Nocardioides</taxon>
    </lineage>
</organism>
<evidence type="ECO:0000313" key="7">
    <source>
        <dbReference type="EMBL" id="MBF4162693.1"/>
    </source>
</evidence>
<dbReference type="InterPro" id="IPR011698">
    <property type="entry name" value="GATase_3"/>
</dbReference>
<comment type="similarity">
    <text evidence="4">Belongs to the CobB/CobQ family. CobQ subfamily.</text>
</comment>
<dbReference type="Gene3D" id="3.40.50.300">
    <property type="entry name" value="P-loop containing nucleotide triphosphate hydrolases"/>
    <property type="match status" value="1"/>
</dbReference>
<evidence type="ECO:0000256" key="3">
    <source>
        <dbReference type="ARBA" id="ARBA00022962"/>
    </source>
</evidence>
<dbReference type="Pfam" id="PF07685">
    <property type="entry name" value="GATase_3"/>
    <property type="match status" value="1"/>
</dbReference>
<comment type="function">
    <text evidence="4">Catalyzes amidations at positions B, D, E, and G on adenosylcobyrinic A,C-diamide. NH(2) groups are provided by glutamine, and one molecule of ATP is hydrogenolyzed for each amidation.</text>
</comment>
<dbReference type="EMBL" id="JADIVZ010000006">
    <property type="protein sequence ID" value="MBF4162693.1"/>
    <property type="molecule type" value="Genomic_DNA"/>
</dbReference>
<name>A0A930UXI1_9ACTN</name>
<dbReference type="PROSITE" id="PS51274">
    <property type="entry name" value="GATASE_COBBQ"/>
    <property type="match status" value="1"/>
</dbReference>
<dbReference type="InterPro" id="IPR029062">
    <property type="entry name" value="Class_I_gatase-like"/>
</dbReference>
<dbReference type="NCBIfam" id="NF001989">
    <property type="entry name" value="PRK00784.1"/>
    <property type="match status" value="1"/>
</dbReference>
<dbReference type="RefSeq" id="WP_194503945.1">
    <property type="nucleotide sequence ID" value="NZ_JADIVZ010000006.1"/>
</dbReference>
<dbReference type="InterPro" id="IPR002586">
    <property type="entry name" value="CobQ/CobB/MinD/ParA_Nub-bd_dom"/>
</dbReference>
<feature type="active site" description="Nucleophile" evidence="4">
    <location>
        <position position="338"/>
    </location>
</feature>
<evidence type="ECO:0000256" key="2">
    <source>
        <dbReference type="ARBA" id="ARBA00022573"/>
    </source>
</evidence>
<keyword evidence="3 4" id="KW-0315">Glutamine amidotransferase</keyword>
<accession>A0A930UXI1</accession>
<keyword evidence="8" id="KW-1185">Reference proteome</keyword>
<feature type="domain" description="CobB/CobQ-like glutamine amidotransferase" evidence="6">
    <location>
        <begin position="259"/>
        <end position="398"/>
    </location>
</feature>
<dbReference type="PANTHER" id="PTHR21343">
    <property type="entry name" value="DETHIOBIOTIN SYNTHETASE"/>
    <property type="match status" value="1"/>
</dbReference>
<dbReference type="SUPFAM" id="SSF52317">
    <property type="entry name" value="Class I glutamine amidotransferase-like"/>
    <property type="match status" value="1"/>
</dbReference>
<dbReference type="InterPro" id="IPR047045">
    <property type="entry name" value="CobQ_N"/>
</dbReference>
<comment type="caution">
    <text evidence="7">The sequence shown here is derived from an EMBL/GenBank/DDBJ whole genome shotgun (WGS) entry which is preliminary data.</text>
</comment>
<evidence type="ECO:0000259" key="6">
    <source>
        <dbReference type="Pfam" id="PF07685"/>
    </source>
</evidence>
<sequence>MSGLLVAGTTSDAGKSVVVTGLCRALARRGVRVAPYKAQNMSNNSMVVDAPGSPERAGGAEIGRAQWVQALAAGAPPEVAMNPVLLKPGGERRSHVVLMGRPAGSVSSRDWEEGRRHLAAAAHDAYADLAGRYDVVVAEGAGSPAEINLRAGDYVNMGLARRFDLPTVVVGDIDRGGVFAAFVGTRELLDAEDRALLAGWVVNKFRGDPALLRPGLDELERRTGLPVHGVLPWHPEVWLDSEDALDLEARRAGAGRGRRVAVIRFPRLSNLTDVDALGLEPDLDVVFTASPRDLGDADLVVLPGTRATLEDLAWLRGRGLDMAVADHAAAGRAVLGICGGAQMLGRRISDPDGVEGPPGADVPGLGLLDLETRFAAEKTLRRTGATGYEIHHGRVEGELTRGVVRATMAHGLLEDDAERAALLAQTLGVVARARFGEAREQRLERLGDLVEAHLDVDALLDLALGSAPAARRGSGPVR</sequence>
<evidence type="ECO:0000313" key="8">
    <source>
        <dbReference type="Proteomes" id="UP000656804"/>
    </source>
</evidence>
<evidence type="ECO:0000256" key="4">
    <source>
        <dbReference type="HAMAP-Rule" id="MF_00028"/>
    </source>
</evidence>
<comment type="pathway">
    <text evidence="1 4">Cofactor biosynthesis; adenosylcobalamin biosynthesis.</text>
</comment>
<gene>
    <name evidence="4" type="primary">cobQ</name>
    <name evidence="7" type="ORF">ISG29_13430</name>
</gene>
<dbReference type="InterPro" id="IPR004459">
    <property type="entry name" value="CobQ_synth"/>
</dbReference>
<dbReference type="SUPFAM" id="SSF52540">
    <property type="entry name" value="P-loop containing nucleoside triphosphate hydrolases"/>
    <property type="match status" value="1"/>
</dbReference>
<dbReference type="Proteomes" id="UP000656804">
    <property type="component" value="Unassembled WGS sequence"/>
</dbReference>
<feature type="domain" description="CobQ/CobB/MinD/ParA nucleotide binding" evidence="5">
    <location>
        <begin position="5"/>
        <end position="238"/>
    </location>
</feature>
<dbReference type="InterPro" id="IPR033949">
    <property type="entry name" value="CobQ_GATase1"/>
</dbReference>
<protein>
    <recommendedName>
        <fullName evidence="4">Cobyric acid synthase</fullName>
    </recommendedName>
</protein>
<reference evidence="7" key="1">
    <citation type="submission" date="2020-11" db="EMBL/GenBank/DDBJ databases">
        <title>Nocardioides sp. CBS4Y-1, whole genome shotgun sequence.</title>
        <authorList>
            <person name="Tuo L."/>
        </authorList>
    </citation>
    <scope>NUCLEOTIDE SEQUENCE</scope>
    <source>
        <strain evidence="7">CBS4Y-1</strain>
    </source>
</reference>
<dbReference type="GO" id="GO:0015420">
    <property type="term" value="F:ABC-type vitamin B12 transporter activity"/>
    <property type="evidence" value="ECO:0007669"/>
    <property type="project" value="UniProtKB-UniRule"/>
</dbReference>
<keyword evidence="2 4" id="KW-0169">Cobalamin biosynthesis</keyword>
<dbReference type="PANTHER" id="PTHR21343:SF1">
    <property type="entry name" value="COBYRIC ACID SYNTHASE"/>
    <property type="match status" value="1"/>
</dbReference>
<dbReference type="CDD" id="cd05389">
    <property type="entry name" value="CobQ_N"/>
    <property type="match status" value="1"/>
</dbReference>
<dbReference type="NCBIfam" id="TIGR00313">
    <property type="entry name" value="cobQ"/>
    <property type="match status" value="1"/>
</dbReference>
<feature type="active site" evidence="4">
    <location>
        <position position="410"/>
    </location>
</feature>
<dbReference type="AlphaFoldDB" id="A0A930UXI1"/>